<keyword evidence="7 11" id="KW-0560">Oxidoreductase</keyword>
<accession>A0A1Q8TFP9</accession>
<dbReference type="InterPro" id="IPR011707">
    <property type="entry name" value="Cu-oxidase-like_N"/>
</dbReference>
<feature type="binding site" description="type 1 copper site" evidence="10">
    <location>
        <position position="296"/>
    </location>
    <ligand>
        <name>Cu cation</name>
        <dbReference type="ChEBI" id="CHEBI:23378"/>
        <label>1</label>
    </ligand>
</feature>
<comment type="subunit">
    <text evidence="2 11">Homotrimer.</text>
</comment>
<name>A0A1Q8TFP9_9GAMM</name>
<dbReference type="PROSITE" id="PS00079">
    <property type="entry name" value="MULTICOPPER_OXIDASE1"/>
    <property type="match status" value="1"/>
</dbReference>
<feature type="binding site" description="type 1 copper site" evidence="10">
    <location>
        <position position="252"/>
    </location>
    <ligand>
        <name>Cu cation</name>
        <dbReference type="ChEBI" id="CHEBI:23378"/>
        <label>1</label>
    </ligand>
</feature>
<dbReference type="SUPFAM" id="SSF49503">
    <property type="entry name" value="Cupredoxins"/>
    <property type="match status" value="3"/>
</dbReference>
<evidence type="ECO:0000313" key="16">
    <source>
        <dbReference type="Proteomes" id="UP000186806"/>
    </source>
</evidence>
<dbReference type="InterPro" id="IPR008972">
    <property type="entry name" value="Cupredoxin"/>
</dbReference>
<keyword evidence="16" id="KW-1185">Reference proteome</keyword>
<dbReference type="PRINTS" id="PR00695">
    <property type="entry name" value="CUNO2RDTASE"/>
</dbReference>
<evidence type="ECO:0000256" key="5">
    <source>
        <dbReference type="ARBA" id="ARBA00022723"/>
    </source>
</evidence>
<feature type="region of interest" description="Disordered" evidence="12">
    <location>
        <begin position="148"/>
        <end position="185"/>
    </location>
</feature>
<feature type="domain" description="Plastocyanin-like" evidence="13">
    <location>
        <begin position="109"/>
        <end position="147"/>
    </location>
</feature>
<reference evidence="15 16" key="1">
    <citation type="submission" date="2016-12" db="EMBL/GenBank/DDBJ databases">
        <title>Draft genome sequences of strains Salinicola socius SMB35, Salinicola sp. MH3R3-1 and Chromohalobacter sp. SMB17 from the Verkhnekamsk potash mining region of Russia.</title>
        <authorList>
            <person name="Mavrodi D.V."/>
            <person name="Olsson B.E."/>
            <person name="Korsakova E.S."/>
            <person name="Pyankova A."/>
            <person name="Mavrodi O.V."/>
            <person name="Plotnikova E.G."/>
        </authorList>
    </citation>
    <scope>NUCLEOTIDE SEQUENCE [LARGE SCALE GENOMIC DNA]</scope>
    <source>
        <strain evidence="15 16">SMB17</strain>
    </source>
</reference>
<dbReference type="EC" id="1.7.2.1" evidence="3 11"/>
<dbReference type="FunFam" id="2.60.40.420:FF:000093">
    <property type="entry name" value="Copper-containing nitrite reductase"/>
    <property type="match status" value="1"/>
</dbReference>
<evidence type="ECO:0000256" key="11">
    <source>
        <dbReference type="RuleBase" id="RU365025"/>
    </source>
</evidence>
<keyword evidence="5 10" id="KW-0479">Metal-binding</keyword>
<keyword evidence="11" id="KW-0732">Signal</keyword>
<comment type="catalytic activity">
    <reaction evidence="9 11">
        <text>nitric oxide + Fe(III)-[cytochrome c] + H2O = Fe(II)-[cytochrome c] + nitrite + 2 H(+)</text>
        <dbReference type="Rhea" id="RHEA:15233"/>
        <dbReference type="Rhea" id="RHEA-COMP:10350"/>
        <dbReference type="Rhea" id="RHEA-COMP:14399"/>
        <dbReference type="ChEBI" id="CHEBI:15377"/>
        <dbReference type="ChEBI" id="CHEBI:15378"/>
        <dbReference type="ChEBI" id="CHEBI:16301"/>
        <dbReference type="ChEBI" id="CHEBI:16480"/>
        <dbReference type="ChEBI" id="CHEBI:29033"/>
        <dbReference type="ChEBI" id="CHEBI:29034"/>
        <dbReference type="EC" id="1.7.2.1"/>
    </reaction>
</comment>
<evidence type="ECO:0000259" key="14">
    <source>
        <dbReference type="Pfam" id="PF07732"/>
    </source>
</evidence>
<comment type="cofactor">
    <cofactor evidence="11">
        <name>Cu(2+)</name>
        <dbReference type="ChEBI" id="CHEBI:29036"/>
    </cofactor>
    <text evidence="11">Binds 1 Cu(+) ion.</text>
</comment>
<comment type="similarity">
    <text evidence="1 11">Belongs to the multicopper oxidase family.</text>
</comment>
<evidence type="ECO:0000256" key="8">
    <source>
        <dbReference type="ARBA" id="ARBA00023008"/>
    </source>
</evidence>
<comment type="cofactor">
    <cofactor evidence="11">
        <name>Cu(+)</name>
        <dbReference type="ChEBI" id="CHEBI:49552"/>
    </cofactor>
    <text evidence="11">Binds 1 Cu(+) ion.</text>
</comment>
<feature type="domain" description="Plastocyanin-like" evidence="14">
    <location>
        <begin position="209"/>
        <end position="310"/>
    </location>
</feature>
<dbReference type="InterPro" id="IPR045087">
    <property type="entry name" value="Cu-oxidase_fam"/>
</dbReference>
<organism evidence="15 16">
    <name type="scientific">Chromohalobacter japonicus</name>
    <dbReference type="NCBI Taxonomy" id="223900"/>
    <lineage>
        <taxon>Bacteria</taxon>
        <taxon>Pseudomonadati</taxon>
        <taxon>Pseudomonadota</taxon>
        <taxon>Gammaproteobacteria</taxon>
        <taxon>Oceanospirillales</taxon>
        <taxon>Halomonadaceae</taxon>
        <taxon>Chromohalobacter</taxon>
    </lineage>
</organism>
<evidence type="ECO:0000256" key="4">
    <source>
        <dbReference type="ARBA" id="ARBA00017290"/>
    </source>
</evidence>
<keyword evidence="8 10" id="KW-0186">Copper</keyword>
<dbReference type="InterPro" id="IPR001287">
    <property type="entry name" value="NO2-reductase_Cu"/>
</dbReference>
<dbReference type="AlphaFoldDB" id="A0A1Q8TFP9"/>
<feature type="chain" id="PRO_5015212702" description="Copper-containing nitrite reductase" evidence="11">
    <location>
        <begin position="27"/>
        <end position="529"/>
    </location>
</feature>
<evidence type="ECO:0000259" key="13">
    <source>
        <dbReference type="Pfam" id="PF07731"/>
    </source>
</evidence>
<protein>
    <recommendedName>
        <fullName evidence="4 11">Copper-containing nitrite reductase</fullName>
        <ecNumber evidence="3 11">1.7.2.1</ecNumber>
    </recommendedName>
</protein>
<evidence type="ECO:0000256" key="2">
    <source>
        <dbReference type="ARBA" id="ARBA00011233"/>
    </source>
</evidence>
<dbReference type="Gene3D" id="2.60.40.420">
    <property type="entry name" value="Cupredoxins - blue copper proteins"/>
    <property type="match status" value="3"/>
</dbReference>
<feature type="binding site" description="type 1 copper site" evidence="10">
    <location>
        <position position="288"/>
    </location>
    <ligand>
        <name>Cu cation</name>
        <dbReference type="ChEBI" id="CHEBI:23378"/>
        <label>1</label>
    </ligand>
</feature>
<evidence type="ECO:0000256" key="1">
    <source>
        <dbReference type="ARBA" id="ARBA00010609"/>
    </source>
</evidence>
<dbReference type="PANTHER" id="PTHR11709:SF394">
    <property type="entry name" value="FI03373P-RELATED"/>
    <property type="match status" value="1"/>
</dbReference>
<dbReference type="Pfam" id="PF07731">
    <property type="entry name" value="Cu-oxidase_2"/>
    <property type="match status" value="2"/>
</dbReference>
<dbReference type="CDD" id="cd00920">
    <property type="entry name" value="Cupredoxin"/>
    <property type="match status" value="1"/>
</dbReference>
<dbReference type="CDD" id="cd04208">
    <property type="entry name" value="CuRO_2_CuNIR"/>
    <property type="match status" value="1"/>
</dbReference>
<dbReference type="EMBL" id="MSDQ01000006">
    <property type="protein sequence ID" value="OLO12519.1"/>
    <property type="molecule type" value="Genomic_DNA"/>
</dbReference>
<feature type="binding site" description="type 1 copper site" evidence="10">
    <location>
        <position position="444"/>
    </location>
    <ligand>
        <name>Cu cation</name>
        <dbReference type="ChEBI" id="CHEBI:23378"/>
        <label>1</label>
    </ligand>
</feature>
<feature type="compositionally biased region" description="Basic and acidic residues" evidence="12">
    <location>
        <begin position="148"/>
        <end position="162"/>
    </location>
</feature>
<evidence type="ECO:0000256" key="7">
    <source>
        <dbReference type="ARBA" id="ARBA00023002"/>
    </source>
</evidence>
<proteinExistence type="inferred from homology"/>
<feature type="signal peptide" evidence="11">
    <location>
        <begin position="1"/>
        <end position="26"/>
    </location>
</feature>
<evidence type="ECO:0000256" key="3">
    <source>
        <dbReference type="ARBA" id="ARBA00011882"/>
    </source>
</evidence>
<dbReference type="RefSeq" id="WP_075368162.1">
    <property type="nucleotide sequence ID" value="NZ_MSDQ01000006.1"/>
</dbReference>
<dbReference type="PANTHER" id="PTHR11709">
    <property type="entry name" value="MULTI-COPPER OXIDASE"/>
    <property type="match status" value="1"/>
</dbReference>
<evidence type="ECO:0000256" key="9">
    <source>
        <dbReference type="ARBA" id="ARBA00049340"/>
    </source>
</evidence>
<evidence type="ECO:0000256" key="10">
    <source>
        <dbReference type="PIRSR" id="PIRSR601287-1"/>
    </source>
</evidence>
<feature type="binding site" description="type 1 copper site" evidence="10">
    <location>
        <position position="301"/>
    </location>
    <ligand>
        <name>Cu cation</name>
        <dbReference type="ChEBI" id="CHEBI:23378"/>
        <label>1</label>
    </ligand>
</feature>
<keyword evidence="6" id="KW-0677">Repeat</keyword>
<sequence length="529" mass="57113">MNAAPRQSIACILFFLIGLVFDTSLAAQESRDVSSDAAPDVSYTLRTAIVDGPWAFVGESGAIKGQVNPDLNAPEGAIVQIELINGDGAIHDIVVSEFNVDSERIGTQGATTTIVFKADHSGTFEYQCSLPGHKSMGMTGRFIVDPKQEERERKETEQKGAKQEGPGGDTATISQSPTAVGRPVGTRAPQHVTLNLEASEAAGHLADDSSYTYWTFNRKVPGPFLRVRVGDTVTVNLTNDASSHHIHSIDLHAATGPSGGGKVTQVAPGQSRRFTFKPLKPGLYVYHCATPMVAQHIANGMYGMILVEPEGGLTPVDREFYVMQGEIYTREPHGSSGLQAFSLDKLLAERPDYFTFNGAVGALTGIHKMEARVGETVRIFFGVGGPNKTSSFHIIGETFDKVYNLGSLTSPPLTDVQTISVPPGSTAMVEFKVDYPGKYTLVDHALARVEKGLVGFLTVHGDSNSDIFQAPRPRALITHRQPLSPPRQRRPPHDVNVAAPIKPSSNHLQVPRFRFAEGAVEDHGETVRQ</sequence>
<evidence type="ECO:0000256" key="12">
    <source>
        <dbReference type="SAM" id="MobiDB-lite"/>
    </source>
</evidence>
<dbReference type="NCBIfam" id="TIGR02376">
    <property type="entry name" value="Cu_nitrite_red"/>
    <property type="match status" value="1"/>
</dbReference>
<dbReference type="GO" id="GO:0050421">
    <property type="term" value="F:nitrite reductase (NO-forming) activity"/>
    <property type="evidence" value="ECO:0007669"/>
    <property type="project" value="UniProtKB-EC"/>
</dbReference>
<dbReference type="InterPro" id="IPR033138">
    <property type="entry name" value="Cu_oxidase_CS"/>
</dbReference>
<evidence type="ECO:0000313" key="15">
    <source>
        <dbReference type="EMBL" id="OLO12519.1"/>
    </source>
</evidence>
<dbReference type="Proteomes" id="UP000186806">
    <property type="component" value="Unassembled WGS sequence"/>
</dbReference>
<dbReference type="CDD" id="cd11020">
    <property type="entry name" value="CuRO_1_CuNIR"/>
    <property type="match status" value="1"/>
</dbReference>
<dbReference type="Pfam" id="PF07732">
    <property type="entry name" value="Cu-oxidase_3"/>
    <property type="match status" value="1"/>
</dbReference>
<feature type="binding site" description="type 1 copper site" evidence="10">
    <location>
        <position position="287"/>
    </location>
    <ligand>
        <name>Cu cation</name>
        <dbReference type="ChEBI" id="CHEBI:23378"/>
        <label>1</label>
    </ligand>
</feature>
<dbReference type="GO" id="GO:0005507">
    <property type="term" value="F:copper ion binding"/>
    <property type="evidence" value="ECO:0007669"/>
    <property type="project" value="InterPro"/>
</dbReference>
<comment type="caution">
    <text evidence="15">The sequence shown here is derived from an EMBL/GenBank/DDBJ whole genome shotgun (WGS) entry which is preliminary data.</text>
</comment>
<feature type="domain" description="Plastocyanin-like" evidence="13">
    <location>
        <begin position="350"/>
        <end position="457"/>
    </location>
</feature>
<evidence type="ECO:0000256" key="6">
    <source>
        <dbReference type="ARBA" id="ARBA00022737"/>
    </source>
</evidence>
<dbReference type="InterPro" id="IPR011706">
    <property type="entry name" value="Cu-oxidase_C"/>
</dbReference>
<gene>
    <name evidence="15" type="ORF">BTW10_03365</name>
</gene>
<feature type="binding site" description="type 1 copper site" evidence="10">
    <location>
        <position position="247"/>
    </location>
    <ligand>
        <name>Cu cation</name>
        <dbReference type="ChEBI" id="CHEBI:23378"/>
        <label>1</label>
    </ligand>
</feature>